<dbReference type="PANTHER" id="PTHR46558">
    <property type="entry name" value="TRACRIPTIONAL REGULATORY PROTEIN-RELATED-RELATED"/>
    <property type="match status" value="1"/>
</dbReference>
<keyword evidence="1" id="KW-0238">DNA-binding</keyword>
<protein>
    <submittedName>
        <fullName evidence="3">Helix-turn-helix transcriptional regulator</fullName>
    </submittedName>
</protein>
<gene>
    <name evidence="3" type="ORF">FYJ45_22360</name>
</gene>
<dbReference type="AlphaFoldDB" id="A0A6N7WM94"/>
<accession>A0A6N7WM94</accession>
<dbReference type="Pfam" id="PF01381">
    <property type="entry name" value="HTH_3"/>
    <property type="match status" value="1"/>
</dbReference>
<dbReference type="CDD" id="cd00093">
    <property type="entry name" value="HTH_XRE"/>
    <property type="match status" value="1"/>
</dbReference>
<dbReference type="RefSeq" id="WP_154467303.1">
    <property type="nucleotide sequence ID" value="NZ_JAXDZL010000062.1"/>
</dbReference>
<dbReference type="PROSITE" id="PS50943">
    <property type="entry name" value="HTH_CROC1"/>
    <property type="match status" value="1"/>
</dbReference>
<comment type="caution">
    <text evidence="3">The sequence shown here is derived from an EMBL/GenBank/DDBJ whole genome shotgun (WGS) entry which is preliminary data.</text>
</comment>
<dbReference type="InterPro" id="IPR001387">
    <property type="entry name" value="Cro/C1-type_HTH"/>
</dbReference>
<sequence>MGLTMKQWRLAKELSQEEMASKCNVHRNTYAAWEENPDNVSIGNAKIIAHALGESVDTIFFGNTSTKCRISKEDS</sequence>
<dbReference type="EMBL" id="VUMI01000049">
    <property type="protein sequence ID" value="MSS90895.1"/>
    <property type="molecule type" value="Genomic_DNA"/>
</dbReference>
<reference evidence="3 4" key="1">
    <citation type="submission" date="2019-08" db="EMBL/GenBank/DDBJ databases">
        <title>In-depth cultivation of the pig gut microbiome towards novel bacterial diversity and tailored functional studies.</title>
        <authorList>
            <person name="Wylensek D."/>
            <person name="Hitch T.C.A."/>
            <person name="Clavel T."/>
        </authorList>
    </citation>
    <scope>NUCLEOTIDE SEQUENCE [LARGE SCALE GENOMIC DNA]</scope>
    <source>
        <strain evidence="3 4">WCA-389-WT-23B</strain>
    </source>
</reference>
<evidence type="ECO:0000256" key="1">
    <source>
        <dbReference type="ARBA" id="ARBA00023125"/>
    </source>
</evidence>
<organism evidence="3 4">
    <name type="scientific">Eisenbergiella porci</name>
    <dbReference type="NCBI Taxonomy" id="2652274"/>
    <lineage>
        <taxon>Bacteria</taxon>
        <taxon>Bacillati</taxon>
        <taxon>Bacillota</taxon>
        <taxon>Clostridia</taxon>
        <taxon>Lachnospirales</taxon>
        <taxon>Lachnospiraceae</taxon>
        <taxon>Eisenbergiella</taxon>
    </lineage>
</organism>
<proteinExistence type="predicted"/>
<evidence type="ECO:0000259" key="2">
    <source>
        <dbReference type="PROSITE" id="PS50943"/>
    </source>
</evidence>
<name>A0A6N7WM94_9FIRM</name>
<dbReference type="SUPFAM" id="SSF47413">
    <property type="entry name" value="lambda repressor-like DNA-binding domains"/>
    <property type="match status" value="1"/>
</dbReference>
<dbReference type="Gene3D" id="1.10.260.40">
    <property type="entry name" value="lambda repressor-like DNA-binding domains"/>
    <property type="match status" value="1"/>
</dbReference>
<dbReference type="InterPro" id="IPR010982">
    <property type="entry name" value="Lambda_DNA-bd_dom_sf"/>
</dbReference>
<dbReference type="GeneID" id="86055765"/>
<dbReference type="PANTHER" id="PTHR46558:SF4">
    <property type="entry name" value="DNA-BIDING PHAGE PROTEIN"/>
    <property type="match status" value="1"/>
</dbReference>
<dbReference type="GO" id="GO:0003677">
    <property type="term" value="F:DNA binding"/>
    <property type="evidence" value="ECO:0007669"/>
    <property type="project" value="UniProtKB-KW"/>
</dbReference>
<evidence type="ECO:0000313" key="3">
    <source>
        <dbReference type="EMBL" id="MSS90895.1"/>
    </source>
</evidence>
<feature type="domain" description="HTH cro/C1-type" evidence="2">
    <location>
        <begin position="5"/>
        <end position="59"/>
    </location>
</feature>
<keyword evidence="4" id="KW-1185">Reference proteome</keyword>
<evidence type="ECO:0000313" key="4">
    <source>
        <dbReference type="Proteomes" id="UP000436047"/>
    </source>
</evidence>
<dbReference type="SMART" id="SM00530">
    <property type="entry name" value="HTH_XRE"/>
    <property type="match status" value="1"/>
</dbReference>
<dbReference type="Proteomes" id="UP000436047">
    <property type="component" value="Unassembled WGS sequence"/>
</dbReference>